<evidence type="ECO:0000256" key="7">
    <source>
        <dbReference type="ARBA" id="ARBA00037539"/>
    </source>
</evidence>
<dbReference type="OrthoDB" id="538414at2759"/>
<name>A0A8J4LXT4_9CHLO</name>
<keyword evidence="4" id="KW-0805">Transcription regulation</keyword>
<dbReference type="PANTHER" id="PTHR47172:SF24">
    <property type="entry name" value="GATA ZINC FINGER DOMAIN-CONTAINING PROTEIN 14-RELATED"/>
    <property type="match status" value="1"/>
</dbReference>
<keyword evidence="15" id="KW-1185">Reference proteome</keyword>
<dbReference type="CDD" id="cd04370">
    <property type="entry name" value="BAH"/>
    <property type="match status" value="1"/>
</dbReference>
<feature type="domain" description="GATA-type" evidence="10">
    <location>
        <begin position="264"/>
        <end position="299"/>
    </location>
</feature>
<dbReference type="InterPro" id="IPR000679">
    <property type="entry name" value="Znf_GATA"/>
</dbReference>
<sequence length="446" mass="49686">MTLQLFVWVGHGEVEDNRVNYKSFTLNDQTYHVGDCVYLYPEDEQFPPYIARILAAFVDRNVQAGADPHCIEVKWFERRVNLEPSTKGIEESEREVFELEDTDINPIGCISGKCTIVKAPTYEEAYSRCGNAPGWFFCRGYFHQSSNAFMAYAPDEMDDWLVTNEQPLNMTAQRQRPLGFGHPFPHGQQQQQLQQQHGRGPGLAGSQPQGPSVPHDQPPPAIPNGAGIAATDVDDVDQELEELGPPPQRRPAQQQQQPASKRQKVTGRTCVECGATSTPQWREGPMGPKTLCNACGVRYVRSQQKAAGQKRGGGPKNGQGRSQEPTPPRAQQLQQQQQQADRVTKQGKNQKVGRRASTRVVLLDALSDAIQLSYAVRCPHYFTTMNPKCDGPRIFIVIEKDTIRTIIYNTPLAPNIIYSIFNICEVGSSLCRPPPLCPLLHVSPVI</sequence>
<comment type="function">
    <text evidence="7">Transcriptional regulator that specifically binds 5'-GATA-3' or 5'-GAT-3' motifs within gene promoters.</text>
</comment>
<organism evidence="13 14">
    <name type="scientific">Volvox reticuliferus</name>
    <dbReference type="NCBI Taxonomy" id="1737510"/>
    <lineage>
        <taxon>Eukaryota</taxon>
        <taxon>Viridiplantae</taxon>
        <taxon>Chlorophyta</taxon>
        <taxon>core chlorophytes</taxon>
        <taxon>Chlorophyceae</taxon>
        <taxon>CS clade</taxon>
        <taxon>Chlamydomonadales</taxon>
        <taxon>Volvocaceae</taxon>
        <taxon>Volvox</taxon>
    </lineage>
</organism>
<protein>
    <recommendedName>
        <fullName evidence="16">GATA-type domain-containing protein</fullName>
    </recommendedName>
</protein>
<feature type="region of interest" description="Disordered" evidence="9">
    <location>
        <begin position="303"/>
        <end position="354"/>
    </location>
</feature>
<feature type="domain" description="BAH" evidence="11">
    <location>
        <begin position="29"/>
        <end position="153"/>
    </location>
</feature>
<keyword evidence="5" id="KW-0804">Transcription</keyword>
<evidence type="ECO:0000256" key="1">
    <source>
        <dbReference type="ARBA" id="ARBA00022723"/>
    </source>
</evidence>
<dbReference type="InterPro" id="IPR013088">
    <property type="entry name" value="Znf_NHR/GATA"/>
</dbReference>
<dbReference type="InterPro" id="IPR001025">
    <property type="entry name" value="BAH_dom"/>
</dbReference>
<proteinExistence type="inferred from homology"/>
<keyword evidence="1" id="KW-0479">Metal-binding</keyword>
<dbReference type="GO" id="GO:0008270">
    <property type="term" value="F:zinc ion binding"/>
    <property type="evidence" value="ECO:0007669"/>
    <property type="project" value="UniProtKB-KW"/>
</dbReference>
<dbReference type="Gene3D" id="2.30.30.490">
    <property type="match status" value="1"/>
</dbReference>
<reference evidence="13" key="1">
    <citation type="journal article" date="2021" name="Proc. Natl. Acad. Sci. U.S.A.">
        <title>Three genomes in the algal genus Volvox reveal the fate of a haploid sex-determining region after a transition to homothallism.</title>
        <authorList>
            <person name="Yamamoto K."/>
            <person name="Hamaji T."/>
            <person name="Kawai-Toyooka H."/>
            <person name="Matsuzaki R."/>
            <person name="Takahashi F."/>
            <person name="Nishimura Y."/>
            <person name="Kawachi M."/>
            <person name="Noguchi H."/>
            <person name="Minakuchi Y."/>
            <person name="Umen J.G."/>
            <person name="Toyoda A."/>
            <person name="Nozaki H."/>
        </authorList>
    </citation>
    <scope>NUCLEOTIDE SEQUENCE</scope>
    <source>
        <strain evidence="13">NIES-3785</strain>
        <strain evidence="12">NIES-3786</strain>
    </source>
</reference>
<dbReference type="Pfam" id="PF01426">
    <property type="entry name" value="BAH"/>
    <property type="match status" value="1"/>
</dbReference>
<dbReference type="InterPro" id="IPR043151">
    <property type="entry name" value="BAH_sf"/>
</dbReference>
<gene>
    <name evidence="12" type="ORF">Vretifemale_9419</name>
    <name evidence="13" type="ORF">Vretimale_17437</name>
</gene>
<evidence type="ECO:0000256" key="5">
    <source>
        <dbReference type="ARBA" id="ARBA00023163"/>
    </source>
</evidence>
<feature type="compositionally biased region" description="Low complexity" evidence="9">
    <location>
        <begin position="250"/>
        <end position="259"/>
    </location>
</feature>
<feature type="region of interest" description="Disordered" evidence="9">
    <location>
        <begin position="240"/>
        <end position="267"/>
    </location>
</feature>
<dbReference type="Gene3D" id="3.30.50.10">
    <property type="entry name" value="Erythroid Transcription Factor GATA-1, subunit A"/>
    <property type="match status" value="1"/>
</dbReference>
<dbReference type="Proteomes" id="UP000747110">
    <property type="component" value="Unassembled WGS sequence"/>
</dbReference>
<evidence type="ECO:0000259" key="11">
    <source>
        <dbReference type="PROSITE" id="PS51038"/>
    </source>
</evidence>
<evidence type="ECO:0008006" key="16">
    <source>
        <dbReference type="Google" id="ProtNLM"/>
    </source>
</evidence>
<comment type="caution">
    <text evidence="13">The sequence shown here is derived from an EMBL/GenBank/DDBJ whole genome shotgun (WGS) entry which is preliminary data.</text>
</comment>
<keyword evidence="2 8" id="KW-0863">Zinc-finger</keyword>
<feature type="compositionally biased region" description="Low complexity" evidence="9">
    <location>
        <begin position="179"/>
        <end position="198"/>
    </location>
</feature>
<dbReference type="EMBL" id="BNCQ01000057">
    <property type="protein sequence ID" value="GIM14488.1"/>
    <property type="molecule type" value="Genomic_DNA"/>
</dbReference>
<dbReference type="CDD" id="cd00202">
    <property type="entry name" value="ZnF_GATA"/>
    <property type="match status" value="1"/>
</dbReference>
<keyword evidence="3" id="KW-0862">Zinc</keyword>
<evidence type="ECO:0000256" key="6">
    <source>
        <dbReference type="ARBA" id="ARBA00024019"/>
    </source>
</evidence>
<evidence type="ECO:0000256" key="2">
    <source>
        <dbReference type="ARBA" id="ARBA00022771"/>
    </source>
</evidence>
<dbReference type="Pfam" id="PF00320">
    <property type="entry name" value="GATA"/>
    <property type="match status" value="1"/>
</dbReference>
<feature type="region of interest" description="Disordered" evidence="9">
    <location>
        <begin position="175"/>
        <end position="228"/>
    </location>
</feature>
<evidence type="ECO:0000259" key="10">
    <source>
        <dbReference type="PROSITE" id="PS50114"/>
    </source>
</evidence>
<dbReference type="PROSITE" id="PS00344">
    <property type="entry name" value="GATA_ZN_FINGER_1"/>
    <property type="match status" value="1"/>
</dbReference>
<evidence type="ECO:0000313" key="15">
    <source>
        <dbReference type="Proteomes" id="UP000747110"/>
    </source>
</evidence>
<evidence type="ECO:0000256" key="9">
    <source>
        <dbReference type="SAM" id="MobiDB-lite"/>
    </source>
</evidence>
<dbReference type="EMBL" id="BNCP01000017">
    <property type="protein sequence ID" value="GIL80242.1"/>
    <property type="molecule type" value="Genomic_DNA"/>
</dbReference>
<dbReference type="AlphaFoldDB" id="A0A8J4LXT4"/>
<dbReference type="PROSITE" id="PS50114">
    <property type="entry name" value="GATA_ZN_FINGER_2"/>
    <property type="match status" value="1"/>
</dbReference>
<dbReference type="GO" id="GO:0003682">
    <property type="term" value="F:chromatin binding"/>
    <property type="evidence" value="ECO:0007669"/>
    <property type="project" value="InterPro"/>
</dbReference>
<dbReference type="SMART" id="SM00401">
    <property type="entry name" value="ZnF_GATA"/>
    <property type="match status" value="1"/>
</dbReference>
<comment type="similarity">
    <text evidence="6">Belongs to the type IV zinc-finger family. Class B subfamily.</text>
</comment>
<dbReference type="PANTHER" id="PTHR47172">
    <property type="entry name" value="OS01G0976800 PROTEIN"/>
    <property type="match status" value="1"/>
</dbReference>
<dbReference type="PROSITE" id="PS51038">
    <property type="entry name" value="BAH"/>
    <property type="match status" value="1"/>
</dbReference>
<evidence type="ECO:0000256" key="8">
    <source>
        <dbReference type="PROSITE-ProRule" id="PRU00094"/>
    </source>
</evidence>
<evidence type="ECO:0000256" key="3">
    <source>
        <dbReference type="ARBA" id="ARBA00022833"/>
    </source>
</evidence>
<dbReference type="SMART" id="SM00439">
    <property type="entry name" value="BAH"/>
    <property type="match status" value="1"/>
</dbReference>
<evidence type="ECO:0000313" key="12">
    <source>
        <dbReference type="EMBL" id="GIL80242.1"/>
    </source>
</evidence>
<dbReference type="SUPFAM" id="SSF57716">
    <property type="entry name" value="Glucocorticoid receptor-like (DNA-binding domain)"/>
    <property type="match status" value="1"/>
</dbReference>
<dbReference type="GO" id="GO:0043565">
    <property type="term" value="F:sequence-specific DNA binding"/>
    <property type="evidence" value="ECO:0007669"/>
    <property type="project" value="InterPro"/>
</dbReference>
<dbReference type="GO" id="GO:0006355">
    <property type="term" value="P:regulation of DNA-templated transcription"/>
    <property type="evidence" value="ECO:0007669"/>
    <property type="project" value="InterPro"/>
</dbReference>
<evidence type="ECO:0000313" key="13">
    <source>
        <dbReference type="EMBL" id="GIM14488.1"/>
    </source>
</evidence>
<accession>A0A8J4LXT4</accession>
<evidence type="ECO:0000256" key="4">
    <source>
        <dbReference type="ARBA" id="ARBA00023015"/>
    </source>
</evidence>
<evidence type="ECO:0000313" key="14">
    <source>
        <dbReference type="Proteomes" id="UP000722791"/>
    </source>
</evidence>
<dbReference type="Proteomes" id="UP000722791">
    <property type="component" value="Unassembled WGS sequence"/>
</dbReference>